<dbReference type="Proteomes" id="UP000325081">
    <property type="component" value="Unassembled WGS sequence"/>
</dbReference>
<reference evidence="3" key="1">
    <citation type="journal article" date="2019" name="Curr. Biol.">
        <title>Genome Sequence of Striga asiatica Provides Insight into the Evolution of Plant Parasitism.</title>
        <authorList>
            <person name="Yoshida S."/>
            <person name="Kim S."/>
            <person name="Wafula E.K."/>
            <person name="Tanskanen J."/>
            <person name="Kim Y.M."/>
            <person name="Honaas L."/>
            <person name="Yang Z."/>
            <person name="Spallek T."/>
            <person name="Conn C.E."/>
            <person name="Ichihashi Y."/>
            <person name="Cheong K."/>
            <person name="Cui S."/>
            <person name="Der J.P."/>
            <person name="Gundlach H."/>
            <person name="Jiao Y."/>
            <person name="Hori C."/>
            <person name="Ishida J.K."/>
            <person name="Kasahara H."/>
            <person name="Kiba T."/>
            <person name="Kim M.S."/>
            <person name="Koo N."/>
            <person name="Laohavisit A."/>
            <person name="Lee Y.H."/>
            <person name="Lumba S."/>
            <person name="McCourt P."/>
            <person name="Mortimer J.C."/>
            <person name="Mutuku J.M."/>
            <person name="Nomura T."/>
            <person name="Sasaki-Sekimoto Y."/>
            <person name="Seto Y."/>
            <person name="Wang Y."/>
            <person name="Wakatake T."/>
            <person name="Sakakibara H."/>
            <person name="Demura T."/>
            <person name="Yamaguchi S."/>
            <person name="Yoneyama K."/>
            <person name="Manabe R.I."/>
            <person name="Nelson D.C."/>
            <person name="Schulman A.H."/>
            <person name="Timko M.P."/>
            <person name="dePamphilis C.W."/>
            <person name="Choi D."/>
            <person name="Shirasu K."/>
        </authorList>
    </citation>
    <scope>NUCLEOTIDE SEQUENCE [LARGE SCALE GENOMIC DNA]</scope>
    <source>
        <strain evidence="3">cv. UVA1</strain>
    </source>
</reference>
<evidence type="ECO:0000313" key="2">
    <source>
        <dbReference type="EMBL" id="GER38825.1"/>
    </source>
</evidence>
<dbReference type="OrthoDB" id="1726731at2759"/>
<comment type="caution">
    <text evidence="2">The sequence shown here is derived from an EMBL/GenBank/DDBJ whole genome shotgun (WGS) entry which is preliminary data.</text>
</comment>
<evidence type="ECO:0000259" key="1">
    <source>
        <dbReference type="Pfam" id="PF13960"/>
    </source>
</evidence>
<proteinExistence type="predicted"/>
<dbReference type="Pfam" id="PF13960">
    <property type="entry name" value="DUF4218"/>
    <property type="match status" value="1"/>
</dbReference>
<dbReference type="AlphaFoldDB" id="A0A5A7Q111"/>
<organism evidence="2 3">
    <name type="scientific">Striga asiatica</name>
    <name type="common">Asiatic witchweed</name>
    <name type="synonym">Buchnera asiatica</name>
    <dbReference type="NCBI Taxonomy" id="4170"/>
    <lineage>
        <taxon>Eukaryota</taxon>
        <taxon>Viridiplantae</taxon>
        <taxon>Streptophyta</taxon>
        <taxon>Embryophyta</taxon>
        <taxon>Tracheophyta</taxon>
        <taxon>Spermatophyta</taxon>
        <taxon>Magnoliopsida</taxon>
        <taxon>eudicotyledons</taxon>
        <taxon>Gunneridae</taxon>
        <taxon>Pentapetalae</taxon>
        <taxon>asterids</taxon>
        <taxon>lamiids</taxon>
        <taxon>Lamiales</taxon>
        <taxon>Orobanchaceae</taxon>
        <taxon>Buchnereae</taxon>
        <taxon>Striga</taxon>
    </lineage>
</organism>
<name>A0A5A7Q111_STRAF</name>
<accession>A0A5A7Q111</accession>
<protein>
    <submittedName>
        <fullName evidence="2">Transposon protein</fullName>
    </submittedName>
</protein>
<feature type="domain" description="DUF4218" evidence="1">
    <location>
        <begin position="174"/>
        <end position="282"/>
    </location>
</feature>
<dbReference type="EMBL" id="BKCP01005528">
    <property type="protein sequence ID" value="GER38825.1"/>
    <property type="molecule type" value="Genomic_DNA"/>
</dbReference>
<dbReference type="InterPro" id="IPR025452">
    <property type="entry name" value="DUF4218"/>
</dbReference>
<gene>
    <name evidence="2" type="ORF">STAS_15367</name>
</gene>
<evidence type="ECO:0000313" key="3">
    <source>
        <dbReference type="Proteomes" id="UP000325081"/>
    </source>
</evidence>
<sequence length="321" mass="37321">MQPKKKIDECPWRKKSCFFTLPYWEYLSSRHHLDPMHIEKNITDSVIGTLLDMPGKTKDHYRARLDMKEMGIRSSLHHVESDNNKRRFLPKACFSMTKKEKTVFCEVLEKAKLPQGCASNIGRCVQMKELKISGYKSHDAHIIMQYLLQVAVRKTLPKDVALALIRLGAFFRAICSKVINPQDLDHWQSEIVEILCTFERIFPPSFFDILPHLPIHLVDEVRSSGPVSSWWMFFIERYLGKLKSYVRNRSRPEGSIAEGYLAEECLVFCSRYLNDGEKKQSRSISSSNRKVVSNVEKSPIFCQNGYPLGRRKKQRKGKYIV</sequence>
<dbReference type="PANTHER" id="PTHR48258">
    <property type="entry name" value="DUF4218 DOMAIN-CONTAINING PROTEIN-RELATED"/>
    <property type="match status" value="1"/>
</dbReference>
<dbReference type="PANTHER" id="PTHR48258:SF8">
    <property type="entry name" value="DUF4216 DOMAIN-CONTAINING PROTEIN"/>
    <property type="match status" value="1"/>
</dbReference>
<keyword evidence="3" id="KW-1185">Reference proteome</keyword>